<dbReference type="OrthoDB" id="7960583at2"/>
<evidence type="ECO:0000313" key="7">
    <source>
        <dbReference type="Proteomes" id="UP000321204"/>
    </source>
</evidence>
<feature type="transmembrane region" description="Helical" evidence="5">
    <location>
        <begin position="9"/>
        <end position="31"/>
    </location>
</feature>
<proteinExistence type="predicted"/>
<dbReference type="AlphaFoldDB" id="A0A5B8UID2"/>
<dbReference type="GO" id="GO:0016020">
    <property type="term" value="C:membrane"/>
    <property type="evidence" value="ECO:0007669"/>
    <property type="project" value="UniProtKB-SubCell"/>
</dbReference>
<keyword evidence="2 5" id="KW-0812">Transmembrane</keyword>
<feature type="transmembrane region" description="Helical" evidence="5">
    <location>
        <begin position="102"/>
        <end position="119"/>
    </location>
</feature>
<dbReference type="KEGG" id="fgg:FSB75_11180"/>
<dbReference type="EMBL" id="CP042433">
    <property type="protein sequence ID" value="QEC56431.1"/>
    <property type="molecule type" value="Genomic_DNA"/>
</dbReference>
<dbReference type="RefSeq" id="WP_146787122.1">
    <property type="nucleotide sequence ID" value="NZ_BAABIO010000001.1"/>
</dbReference>
<dbReference type="Proteomes" id="UP000321204">
    <property type="component" value="Chromosome"/>
</dbReference>
<accession>A0A5B8UID2</accession>
<feature type="transmembrane region" description="Helical" evidence="5">
    <location>
        <begin position="75"/>
        <end position="96"/>
    </location>
</feature>
<protein>
    <submittedName>
        <fullName evidence="6">DoxX family protein</fullName>
    </submittedName>
</protein>
<reference evidence="6 7" key="1">
    <citation type="journal article" date="2015" name="Int. J. Syst. Evol. Microbiol.">
        <title>Flavisolibacter ginsenosidimutans sp. nov., with ginsenoside-converting activity isolated from soil used for cultivating ginseng.</title>
        <authorList>
            <person name="Zhao Y."/>
            <person name="Liu Q."/>
            <person name="Kang M.S."/>
            <person name="Jin F."/>
            <person name="Yu H."/>
            <person name="Im W.T."/>
        </authorList>
    </citation>
    <scope>NUCLEOTIDE SEQUENCE [LARGE SCALE GENOMIC DNA]</scope>
    <source>
        <strain evidence="6 7">Gsoil 636</strain>
    </source>
</reference>
<evidence type="ECO:0000256" key="4">
    <source>
        <dbReference type="ARBA" id="ARBA00023136"/>
    </source>
</evidence>
<dbReference type="InterPro" id="IPR032808">
    <property type="entry name" value="DoxX"/>
</dbReference>
<name>A0A5B8UID2_9BACT</name>
<evidence type="ECO:0000313" key="6">
    <source>
        <dbReference type="EMBL" id="QEC56431.1"/>
    </source>
</evidence>
<comment type="subcellular location">
    <subcellularLocation>
        <location evidence="1">Membrane</location>
        <topology evidence="1">Multi-pass membrane protein</topology>
    </subcellularLocation>
</comment>
<organism evidence="6 7">
    <name type="scientific">Flavisolibacter ginsenosidimutans</name>
    <dbReference type="NCBI Taxonomy" id="661481"/>
    <lineage>
        <taxon>Bacteria</taxon>
        <taxon>Pseudomonadati</taxon>
        <taxon>Bacteroidota</taxon>
        <taxon>Chitinophagia</taxon>
        <taxon>Chitinophagales</taxon>
        <taxon>Chitinophagaceae</taxon>
        <taxon>Flavisolibacter</taxon>
    </lineage>
</organism>
<sequence length="143" mass="16206">MKPKTINTLYWTFTLLFCALMIFSSWSSILVNEDSVKLIHGILGYPVYFIPFTGWAKLIGALVLLLPGSGRIKEWAYAGLFFDLIAAVYSGIALSHTFDPRMLIMLIWFAPGVLSYVYWQKKITLDSKKKVVAENKKEAALSY</sequence>
<gene>
    <name evidence="6" type="ORF">FSB75_11180</name>
</gene>
<dbReference type="Pfam" id="PF13564">
    <property type="entry name" value="DoxX_2"/>
    <property type="match status" value="1"/>
</dbReference>
<keyword evidence="4 5" id="KW-0472">Membrane</keyword>
<evidence type="ECO:0000256" key="3">
    <source>
        <dbReference type="ARBA" id="ARBA00022989"/>
    </source>
</evidence>
<feature type="transmembrane region" description="Helical" evidence="5">
    <location>
        <begin position="43"/>
        <end position="66"/>
    </location>
</feature>
<evidence type="ECO:0000256" key="5">
    <source>
        <dbReference type="SAM" id="Phobius"/>
    </source>
</evidence>
<keyword evidence="3 5" id="KW-1133">Transmembrane helix</keyword>
<evidence type="ECO:0000256" key="1">
    <source>
        <dbReference type="ARBA" id="ARBA00004141"/>
    </source>
</evidence>
<keyword evidence="7" id="KW-1185">Reference proteome</keyword>
<evidence type="ECO:0000256" key="2">
    <source>
        <dbReference type="ARBA" id="ARBA00022692"/>
    </source>
</evidence>